<protein>
    <submittedName>
        <fullName evidence="4">Type II secretion system protein G</fullName>
    </submittedName>
</protein>
<dbReference type="RefSeq" id="WP_083270398.1">
    <property type="nucleotide sequence ID" value="NZ_CP016094.1"/>
</dbReference>
<evidence type="ECO:0000313" key="4">
    <source>
        <dbReference type="EMBL" id="AOS46050.1"/>
    </source>
</evidence>
<gene>
    <name evidence="4" type="primary">xcpT_2</name>
    <name evidence="4" type="ORF">Verru16b_03145</name>
</gene>
<proteinExistence type="predicted"/>
<dbReference type="AlphaFoldDB" id="A0A1D8AYS6"/>
<dbReference type="KEGG" id="obg:Verru16b_03145"/>
<organism evidence="4 5">
    <name type="scientific">Lacunisphaera limnophila</name>
    <dbReference type="NCBI Taxonomy" id="1838286"/>
    <lineage>
        <taxon>Bacteria</taxon>
        <taxon>Pseudomonadati</taxon>
        <taxon>Verrucomicrobiota</taxon>
        <taxon>Opitutia</taxon>
        <taxon>Opitutales</taxon>
        <taxon>Opitutaceae</taxon>
        <taxon>Lacunisphaera</taxon>
    </lineage>
</organism>
<feature type="domain" description="Type II secretion system protein GspG C-terminal" evidence="3">
    <location>
        <begin position="52"/>
        <end position="163"/>
    </location>
</feature>
<dbReference type="InterPro" id="IPR045584">
    <property type="entry name" value="Pilin-like"/>
</dbReference>
<dbReference type="GO" id="GO:0015627">
    <property type="term" value="C:type II protein secretion system complex"/>
    <property type="evidence" value="ECO:0007669"/>
    <property type="project" value="InterPro"/>
</dbReference>
<evidence type="ECO:0000259" key="3">
    <source>
        <dbReference type="Pfam" id="PF08334"/>
    </source>
</evidence>
<dbReference type="InterPro" id="IPR013545">
    <property type="entry name" value="T2SS_protein-GspG_C"/>
</dbReference>
<sequence length="189" mass="20293">MRQSLQQLSSRDLRLRAGPSWKRGFTLLELLAVIGVIAILTSIVIAVGQSATEKGRIARARAELAVLASALESYKTVQGDYPRTIDSAHLLQALIGRRGPNQEAITGRAQIETARFAVSADPFVQESAVLLDPWGQPYRYAYRVLPGWTNPSYVLASAGPDETGTATLLSGGFPDVAAPGNADNVYANR</sequence>
<dbReference type="PATRIC" id="fig|1838286.3.peg.3167"/>
<keyword evidence="5" id="KW-1185">Reference proteome</keyword>
<evidence type="ECO:0000256" key="1">
    <source>
        <dbReference type="ARBA" id="ARBA00022481"/>
    </source>
</evidence>
<dbReference type="SUPFAM" id="SSF54523">
    <property type="entry name" value="Pili subunits"/>
    <property type="match status" value="1"/>
</dbReference>
<dbReference type="EMBL" id="CP016094">
    <property type="protein sequence ID" value="AOS46050.1"/>
    <property type="molecule type" value="Genomic_DNA"/>
</dbReference>
<dbReference type="PROSITE" id="PS00409">
    <property type="entry name" value="PROKAR_NTER_METHYL"/>
    <property type="match status" value="1"/>
</dbReference>
<keyword evidence="2" id="KW-0472">Membrane</keyword>
<keyword evidence="2" id="KW-1133">Transmembrane helix</keyword>
<dbReference type="GO" id="GO:0015628">
    <property type="term" value="P:protein secretion by the type II secretion system"/>
    <property type="evidence" value="ECO:0007669"/>
    <property type="project" value="InterPro"/>
</dbReference>
<dbReference type="InterPro" id="IPR012902">
    <property type="entry name" value="N_methyl_site"/>
</dbReference>
<dbReference type="STRING" id="1838286.Verru16b_03145"/>
<keyword evidence="1" id="KW-0488">Methylation</keyword>
<dbReference type="PRINTS" id="PR00813">
    <property type="entry name" value="BCTERIALGSPG"/>
</dbReference>
<reference evidence="4 5" key="1">
    <citation type="submission" date="2016-06" db="EMBL/GenBank/DDBJ databases">
        <title>Three novel species with peptidoglycan cell walls form the new genus Lacunisphaera gen. nov. in the family Opitutaceae of the verrucomicrobial subdivision 4.</title>
        <authorList>
            <person name="Rast P."/>
            <person name="Gloeckner I."/>
            <person name="Jogler M."/>
            <person name="Boedeker C."/>
            <person name="Jeske O."/>
            <person name="Wiegand S."/>
            <person name="Reinhardt R."/>
            <person name="Schumann P."/>
            <person name="Rohde M."/>
            <person name="Spring S."/>
            <person name="Gloeckner F.O."/>
            <person name="Jogler C."/>
        </authorList>
    </citation>
    <scope>NUCLEOTIDE SEQUENCE [LARGE SCALE GENOMIC DNA]</scope>
    <source>
        <strain evidence="4 5">IG16b</strain>
    </source>
</reference>
<feature type="transmembrane region" description="Helical" evidence="2">
    <location>
        <begin position="25"/>
        <end position="47"/>
    </location>
</feature>
<dbReference type="Gene3D" id="3.30.700.10">
    <property type="entry name" value="Glycoprotein, Type 4 Pilin"/>
    <property type="match status" value="1"/>
</dbReference>
<dbReference type="Pfam" id="PF08334">
    <property type="entry name" value="T2SSG"/>
    <property type="match status" value="1"/>
</dbReference>
<evidence type="ECO:0000256" key="2">
    <source>
        <dbReference type="SAM" id="Phobius"/>
    </source>
</evidence>
<keyword evidence="2" id="KW-0812">Transmembrane</keyword>
<dbReference type="OrthoDB" id="194546at2"/>
<evidence type="ECO:0000313" key="5">
    <source>
        <dbReference type="Proteomes" id="UP000095228"/>
    </source>
</evidence>
<accession>A0A1D8AYS6</accession>
<name>A0A1D8AYS6_9BACT</name>
<dbReference type="NCBIfam" id="TIGR02532">
    <property type="entry name" value="IV_pilin_GFxxxE"/>
    <property type="match status" value="1"/>
</dbReference>
<dbReference type="Pfam" id="PF07963">
    <property type="entry name" value="N_methyl"/>
    <property type="match status" value="1"/>
</dbReference>
<dbReference type="Proteomes" id="UP000095228">
    <property type="component" value="Chromosome"/>
</dbReference>
<dbReference type="InterPro" id="IPR000983">
    <property type="entry name" value="Bac_GSPG_pilin"/>
</dbReference>